<comment type="caution">
    <text evidence="4">The sequence shown here is derived from an EMBL/GenBank/DDBJ whole genome shotgun (WGS) entry which is preliminary data.</text>
</comment>
<dbReference type="GO" id="GO:0019899">
    <property type="term" value="F:enzyme binding"/>
    <property type="evidence" value="ECO:0007669"/>
    <property type="project" value="UniProtKB-ARBA"/>
</dbReference>
<reference evidence="5" key="1">
    <citation type="submission" date="2022-10" db="EMBL/GenBank/DDBJ databases">
        <title>Genome assembly of Pristionchus species.</title>
        <authorList>
            <person name="Yoshida K."/>
            <person name="Sommer R.J."/>
        </authorList>
    </citation>
    <scope>NUCLEOTIDE SEQUENCE [LARGE SCALE GENOMIC DNA]</scope>
    <source>
        <strain evidence="5">RS5460</strain>
    </source>
</reference>
<dbReference type="InterPro" id="IPR036875">
    <property type="entry name" value="Znf_CCHC_sf"/>
</dbReference>
<evidence type="ECO:0000256" key="1">
    <source>
        <dbReference type="PROSITE-ProRule" id="PRU00047"/>
    </source>
</evidence>
<keyword evidence="1" id="KW-0863">Zinc-finger</keyword>
<evidence type="ECO:0000313" key="4">
    <source>
        <dbReference type="EMBL" id="GMR58554.1"/>
    </source>
</evidence>
<feature type="region of interest" description="Disordered" evidence="2">
    <location>
        <begin position="491"/>
        <end position="546"/>
    </location>
</feature>
<feature type="compositionally biased region" description="Polar residues" evidence="2">
    <location>
        <begin position="676"/>
        <end position="699"/>
    </location>
</feature>
<feature type="region of interest" description="Disordered" evidence="2">
    <location>
        <begin position="1284"/>
        <end position="1420"/>
    </location>
</feature>
<dbReference type="Gene3D" id="4.10.60.10">
    <property type="entry name" value="Zinc finger, CCHC-type"/>
    <property type="match status" value="1"/>
</dbReference>
<evidence type="ECO:0000313" key="5">
    <source>
        <dbReference type="Proteomes" id="UP001328107"/>
    </source>
</evidence>
<feature type="region of interest" description="Disordered" evidence="2">
    <location>
        <begin position="924"/>
        <end position="1034"/>
    </location>
</feature>
<dbReference type="GO" id="GO:0008270">
    <property type="term" value="F:zinc ion binding"/>
    <property type="evidence" value="ECO:0007669"/>
    <property type="project" value="UniProtKB-KW"/>
</dbReference>
<feature type="domain" description="CCHC-type" evidence="3">
    <location>
        <begin position="567"/>
        <end position="582"/>
    </location>
</feature>
<dbReference type="SMART" id="SM00343">
    <property type="entry name" value="ZnF_C2HC"/>
    <property type="match status" value="1"/>
</dbReference>
<feature type="region of interest" description="Disordered" evidence="2">
    <location>
        <begin position="763"/>
        <end position="786"/>
    </location>
</feature>
<feature type="non-terminal residue" evidence="4">
    <location>
        <position position="1"/>
    </location>
</feature>
<dbReference type="Proteomes" id="UP001328107">
    <property type="component" value="Unassembled WGS sequence"/>
</dbReference>
<feature type="compositionally biased region" description="Basic and acidic residues" evidence="2">
    <location>
        <begin position="503"/>
        <end position="518"/>
    </location>
</feature>
<protein>
    <recommendedName>
        <fullName evidence="3">CCHC-type domain-containing protein</fullName>
    </recommendedName>
</protein>
<dbReference type="GO" id="GO:0003676">
    <property type="term" value="F:nucleic acid binding"/>
    <property type="evidence" value="ECO:0007669"/>
    <property type="project" value="InterPro"/>
</dbReference>
<dbReference type="InterPro" id="IPR001878">
    <property type="entry name" value="Znf_CCHC"/>
</dbReference>
<evidence type="ECO:0000256" key="2">
    <source>
        <dbReference type="SAM" id="MobiDB-lite"/>
    </source>
</evidence>
<dbReference type="PROSITE" id="PS50158">
    <property type="entry name" value="ZF_CCHC"/>
    <property type="match status" value="1"/>
</dbReference>
<feature type="compositionally biased region" description="Polar residues" evidence="2">
    <location>
        <begin position="1303"/>
        <end position="1325"/>
    </location>
</feature>
<feature type="compositionally biased region" description="Polar residues" evidence="2">
    <location>
        <begin position="1361"/>
        <end position="1404"/>
    </location>
</feature>
<dbReference type="Pfam" id="PF00098">
    <property type="entry name" value="zf-CCHC"/>
    <property type="match status" value="1"/>
</dbReference>
<feature type="compositionally biased region" description="Gly residues" evidence="2">
    <location>
        <begin position="1336"/>
        <end position="1358"/>
    </location>
</feature>
<feature type="compositionally biased region" description="Polar residues" evidence="2">
    <location>
        <begin position="927"/>
        <end position="964"/>
    </location>
</feature>
<feature type="region of interest" description="Disordered" evidence="2">
    <location>
        <begin position="620"/>
        <end position="642"/>
    </location>
</feature>
<feature type="compositionally biased region" description="Polar residues" evidence="2">
    <location>
        <begin position="1000"/>
        <end position="1032"/>
    </location>
</feature>
<name>A0AAN5DAR9_9BILA</name>
<dbReference type="EMBL" id="BTRK01000006">
    <property type="protein sequence ID" value="GMR58554.1"/>
    <property type="molecule type" value="Genomic_DNA"/>
</dbReference>
<accession>A0AAN5DAR9</accession>
<dbReference type="SUPFAM" id="SSF57756">
    <property type="entry name" value="Retrovirus zinc finger-like domains"/>
    <property type="match status" value="1"/>
</dbReference>
<feature type="compositionally biased region" description="Polar residues" evidence="2">
    <location>
        <begin position="491"/>
        <end position="500"/>
    </location>
</feature>
<feature type="compositionally biased region" description="Basic and acidic residues" evidence="2">
    <location>
        <begin position="768"/>
        <end position="781"/>
    </location>
</feature>
<gene>
    <name evidence="4" type="ORF">PMAYCL1PPCAC_28749</name>
</gene>
<evidence type="ECO:0000259" key="3">
    <source>
        <dbReference type="PROSITE" id="PS50158"/>
    </source>
</evidence>
<feature type="non-terminal residue" evidence="4">
    <location>
        <position position="1420"/>
    </location>
</feature>
<feature type="compositionally biased region" description="Basic and acidic residues" evidence="2">
    <location>
        <begin position="705"/>
        <end position="727"/>
    </location>
</feature>
<keyword evidence="1" id="KW-0479">Metal-binding</keyword>
<organism evidence="4 5">
    <name type="scientific">Pristionchus mayeri</name>
    <dbReference type="NCBI Taxonomy" id="1317129"/>
    <lineage>
        <taxon>Eukaryota</taxon>
        <taxon>Metazoa</taxon>
        <taxon>Ecdysozoa</taxon>
        <taxon>Nematoda</taxon>
        <taxon>Chromadorea</taxon>
        <taxon>Rhabditida</taxon>
        <taxon>Rhabditina</taxon>
        <taxon>Diplogasteromorpha</taxon>
        <taxon>Diplogasteroidea</taxon>
        <taxon>Neodiplogasteridae</taxon>
        <taxon>Pristionchus</taxon>
    </lineage>
</organism>
<sequence length="1420" mass="155695">LRSRISMADGDATPPISHGLLTRENEGRRSYFFDLQVMLCRSEQFKLVSYLLAHKEKEYQITFKKPFSDQIEYKPQIDNVFVNLMLDSDVPVNLDSLIDDLRSLAKKNPGVNELTRLLDLLYVSRKLPLLLEELDIRKVSYDLYDSEAHGKFGPLATYSKISSDTDVNNRSHEMALVFSMLATGQNEVVAAALVHLANVLHFPWDALILARYVFGKDNEVTKTIRKIWTKSVMKDDQFRVIKIALALKHGNPKDLARDLIADVSNKETDPTEIFNAYRCLAIALYNSASLPEFERNLEVAETCKVMRAIYVTLLGWGKINWAKLMVDDLSNRASPGGIPSYVCKIALNSHIELVELLLGLVNSQSGGGVITSEGMFKKLGLKWRTEINREHGEMSKLKTDTPGFQSVVYEWLTQLATVMRAPLLEESDLNKKMECVYLAFEFLHTMLGWAAAPRVEGGEEPLRLFWPERNFSFSIKDESIVMPALLPRSRTLSAGSSRSATTIKEDGKKQKKKGETKGEQPSMPLHDSNMGQSRIMGGQQHKDRNAQQVHQTMPYNGASGDHKKLTCYKCNKEGHFQINCPNDAADVITQDVRALLASCQGQYGQPQTALRPQIIAPLASSTPRGSTIDQLPSPSISGSSIADHSKNNQLAAFHQNVVSTTMMHQPTNVDGGLSNGVLNLSQDASHSNPLNSPRVSSPAPTEEDIQSRLKKSLEMKGAKEQKSKNDEQELSVPPSLHTDSHQRLVENAAVNGPSALSSLEIEQSVEETCERKMEEEKHSGQEPDQQFQELTRQIESKGDDDNREISPDASEMNRLFAGTGQGALPPGILAEQETPTIMQPPPVLTLVAAADLPLNQTQLPPPDGQAVPQVSESVNRTYPSSSNDTMLTPITEASQETFATKSTAISECDTHGLTNISTDSVFEENAQENQTPLGKDFSQQTITHSPEQTTPNADDITFSQSPTEVEQRKEDDLTASSHFSLHAEPSGTAAAHPPIPSMPNDFSQSGATISATAAVEQSTTHQQTVEQLNANRTESEMKELVTSCGVSYKFSPTKEEVHISSSNENVKEVHQSVQGESNALDSFLSIIGTSGTDTGVVHPNGHNTEQAASSSNPAWTTQSEGAKSIVNSNTDVHSMASEGGDVASDMRDMTMHVDAQSIPYVPSSAMTTPDPNYNEQQQAAQMHQSIQSGNGVSVEQNEWSMGGPSEHQFPVQENSQQYQSGDWNPQLAQFNVGCDSEKQQHQSIDPPPPRIPAYIDPFDAQRQSNAQMNSHQVQHHSFGANEAAPCFGTTNQNAQQHGGGFGQSNKTYGLNQDQGNQNSFHQQSNRGSQDFRRGGQRGGRGTGRGSHSGGSGFGGFSGGQENRTGTHQQQKSEFAQNASGFVQNTNSFRGGDNCQQRGNLSRSIRGSVESARGAPSREYF</sequence>
<keyword evidence="5" id="KW-1185">Reference proteome</keyword>
<keyword evidence="1" id="KW-0862">Zinc</keyword>
<feature type="region of interest" description="Disordered" evidence="2">
    <location>
        <begin position="664"/>
        <end position="740"/>
    </location>
</feature>
<proteinExistence type="predicted"/>